<dbReference type="EMBL" id="BMAC01000016">
    <property type="protein sequence ID" value="GFP80196.1"/>
    <property type="molecule type" value="Genomic_DNA"/>
</dbReference>
<reference evidence="7" key="1">
    <citation type="submission" date="2020-07" db="EMBL/GenBank/DDBJ databases">
        <title>Ethylene signaling mediates host invasion by parasitic plants.</title>
        <authorList>
            <person name="Yoshida S."/>
        </authorList>
    </citation>
    <scope>NUCLEOTIDE SEQUENCE</scope>
    <source>
        <strain evidence="7">Okayama</strain>
    </source>
</reference>
<protein>
    <submittedName>
        <fullName evidence="7">Protein ycf2</fullName>
    </submittedName>
</protein>
<comment type="function">
    <text evidence="1">Probable ATPase of unknown function. Its presence in a non-photosynthetic plant (Epifagus virginiana) and experiments in tobacco indicate that it has an essential function which is probably not related to photosynthesis.</text>
</comment>
<evidence type="ECO:0000313" key="8">
    <source>
        <dbReference type="Proteomes" id="UP000653305"/>
    </source>
</evidence>
<evidence type="ECO:0000256" key="5">
    <source>
        <dbReference type="ARBA" id="ARBA00022741"/>
    </source>
</evidence>
<sequence>MVNALTMDMISEIDQFYITFQFKLTKPMSPYIIWIPNTHYLDVHESYYLSLKEGGKIIL</sequence>
<organism evidence="7 8">
    <name type="scientific">Phtheirospermum japonicum</name>
    <dbReference type="NCBI Taxonomy" id="374723"/>
    <lineage>
        <taxon>Eukaryota</taxon>
        <taxon>Viridiplantae</taxon>
        <taxon>Streptophyta</taxon>
        <taxon>Embryophyta</taxon>
        <taxon>Tracheophyta</taxon>
        <taxon>Spermatophyta</taxon>
        <taxon>Magnoliopsida</taxon>
        <taxon>eudicotyledons</taxon>
        <taxon>Gunneridae</taxon>
        <taxon>Pentapetalae</taxon>
        <taxon>asterids</taxon>
        <taxon>lamiids</taxon>
        <taxon>Lamiales</taxon>
        <taxon>Orobanchaceae</taxon>
        <taxon>Orobanchaceae incertae sedis</taxon>
        <taxon>Phtheirospermum</taxon>
    </lineage>
</organism>
<dbReference type="OrthoDB" id="1678865at2759"/>
<evidence type="ECO:0000313" key="7">
    <source>
        <dbReference type="EMBL" id="GFP80196.1"/>
    </source>
</evidence>
<name>A0A830B0U0_9LAMI</name>
<dbReference type="AlphaFoldDB" id="A0A830B0U0"/>
<keyword evidence="8" id="KW-1185">Reference proteome</keyword>
<comment type="similarity">
    <text evidence="3">Belongs to the Ycf2 family.</text>
</comment>
<comment type="subcellular location">
    <subcellularLocation>
        <location evidence="2">Plastid</location>
    </subcellularLocation>
</comment>
<evidence type="ECO:0000256" key="2">
    <source>
        <dbReference type="ARBA" id="ARBA00004474"/>
    </source>
</evidence>
<dbReference type="GO" id="GO:0009536">
    <property type="term" value="C:plastid"/>
    <property type="evidence" value="ECO:0007669"/>
    <property type="project" value="UniProtKB-SubCell"/>
</dbReference>
<gene>
    <name evidence="7" type="ORF">PHJA_000163000</name>
</gene>
<keyword evidence="4" id="KW-0934">Plastid</keyword>
<keyword evidence="6" id="KW-0067">ATP-binding</keyword>
<dbReference type="PANTHER" id="PTHR33078:SF100">
    <property type="entry name" value="PROTEIN YCF2"/>
    <property type="match status" value="1"/>
</dbReference>
<evidence type="ECO:0000256" key="1">
    <source>
        <dbReference type="ARBA" id="ARBA00002329"/>
    </source>
</evidence>
<evidence type="ECO:0000256" key="4">
    <source>
        <dbReference type="ARBA" id="ARBA00022640"/>
    </source>
</evidence>
<evidence type="ECO:0000256" key="3">
    <source>
        <dbReference type="ARBA" id="ARBA00009361"/>
    </source>
</evidence>
<accession>A0A830B0U0</accession>
<proteinExistence type="inferred from homology"/>
<dbReference type="GO" id="GO:0005524">
    <property type="term" value="F:ATP binding"/>
    <property type="evidence" value="ECO:0007669"/>
    <property type="project" value="UniProtKB-KW"/>
</dbReference>
<keyword evidence="5" id="KW-0547">Nucleotide-binding</keyword>
<comment type="caution">
    <text evidence="7">The sequence shown here is derived from an EMBL/GenBank/DDBJ whole genome shotgun (WGS) entry which is preliminary data.</text>
</comment>
<dbReference type="Proteomes" id="UP000653305">
    <property type="component" value="Unassembled WGS sequence"/>
</dbReference>
<dbReference type="PANTHER" id="PTHR33078">
    <property type="entry name" value="PROTEIN YCF2-RELATED"/>
    <property type="match status" value="1"/>
</dbReference>
<evidence type="ECO:0000256" key="6">
    <source>
        <dbReference type="ARBA" id="ARBA00022840"/>
    </source>
</evidence>